<reference evidence="9" key="1">
    <citation type="journal article" date="2020" name="bioRxiv">
        <title>A rank-normalized archaeal taxonomy based on genome phylogeny resolves widespread incomplete and uneven classifications.</title>
        <authorList>
            <person name="Rinke C."/>
            <person name="Chuvochina M."/>
            <person name="Mussig A.J."/>
            <person name="Chaumeil P.-A."/>
            <person name="Waite D.W."/>
            <person name="Whitman W.B."/>
            <person name="Parks D.H."/>
            <person name="Hugenholtz P."/>
        </authorList>
    </citation>
    <scope>NUCLEOTIDE SEQUENCE [LARGE SCALE GENOMIC DNA]</scope>
</reference>
<evidence type="ECO:0000313" key="9">
    <source>
        <dbReference type="Proteomes" id="UP000538031"/>
    </source>
</evidence>
<dbReference type="AlphaFoldDB" id="A0A7J4MX26"/>
<dbReference type="InterPro" id="IPR004776">
    <property type="entry name" value="Mem_transp_PIN-like"/>
</dbReference>
<keyword evidence="3" id="KW-0813">Transport</keyword>
<dbReference type="PANTHER" id="PTHR36838:SF3">
    <property type="entry name" value="TRANSPORTER AUXIN EFFLUX CARRIER EC FAMILY"/>
    <property type="match status" value="1"/>
</dbReference>
<evidence type="ECO:0000256" key="6">
    <source>
        <dbReference type="ARBA" id="ARBA00022989"/>
    </source>
</evidence>
<dbReference type="PANTHER" id="PTHR36838">
    <property type="entry name" value="AUXIN EFFLUX CARRIER FAMILY PROTEIN"/>
    <property type="match status" value="1"/>
</dbReference>
<dbReference type="Proteomes" id="UP000538031">
    <property type="component" value="Unassembled WGS sequence"/>
</dbReference>
<evidence type="ECO:0000313" key="8">
    <source>
        <dbReference type="EMBL" id="HIH65299.1"/>
    </source>
</evidence>
<evidence type="ECO:0000256" key="1">
    <source>
        <dbReference type="ARBA" id="ARBA00004651"/>
    </source>
</evidence>
<gene>
    <name evidence="8" type="ORF">HA285_06885</name>
</gene>
<evidence type="ECO:0000256" key="5">
    <source>
        <dbReference type="ARBA" id="ARBA00022692"/>
    </source>
</evidence>
<comment type="similarity">
    <text evidence="2">Belongs to the auxin efflux carrier (TC 2.A.69) family.</text>
</comment>
<dbReference type="InterPro" id="IPR014024">
    <property type="entry name" value="Auxin_eff_plant"/>
</dbReference>
<evidence type="ECO:0000256" key="7">
    <source>
        <dbReference type="ARBA" id="ARBA00023136"/>
    </source>
</evidence>
<keyword evidence="6" id="KW-1133">Transmembrane helix</keyword>
<dbReference type="GO" id="GO:0055085">
    <property type="term" value="P:transmembrane transport"/>
    <property type="evidence" value="ECO:0007669"/>
    <property type="project" value="InterPro"/>
</dbReference>
<dbReference type="InterPro" id="IPR038770">
    <property type="entry name" value="Na+/solute_symporter_sf"/>
</dbReference>
<protein>
    <submittedName>
        <fullName evidence="8">AEC family transporter</fullName>
    </submittedName>
</protein>
<evidence type="ECO:0000256" key="4">
    <source>
        <dbReference type="ARBA" id="ARBA00022475"/>
    </source>
</evidence>
<keyword evidence="5" id="KW-0812">Transmembrane</keyword>
<sequence length="302" mass="32046">MIFMDSTETVLSVLVLVLIGYILKLLGVLGEEDAATLNRVVINVAIPSLIFTSLYRADLSGISGLVLIPVICMITGTLSGTIAYLWARRRGLDSGKTWGLTVAAAMMNSGFLGYPVTAGIFGSEGLVRAIFYDTGTTLMFTSLGLLLSHLSGGEGSRIMKRAVFFPPLWAFLLGVTFNLWGLPTGIAGNILGYLSGAAVPLIMISLGLTLNFRFLRHSVADATLVSGLRLLISPLMAAGISYVLAFRGLNFSVTVLEASMPSAMLAAVLAIENDLDVDLVSSCIFMSTILSLVSLPLWSVVL</sequence>
<dbReference type="Pfam" id="PF03547">
    <property type="entry name" value="Mem_trans"/>
    <property type="match status" value="2"/>
</dbReference>
<accession>A0A7J4MX26</accession>
<dbReference type="GO" id="GO:0005886">
    <property type="term" value="C:plasma membrane"/>
    <property type="evidence" value="ECO:0007669"/>
    <property type="project" value="UniProtKB-SubCell"/>
</dbReference>
<name>A0A7J4MX26_METTF</name>
<dbReference type="Gene3D" id="1.20.1530.20">
    <property type="match status" value="1"/>
</dbReference>
<dbReference type="EMBL" id="DUHT01000075">
    <property type="protein sequence ID" value="HIH65299.1"/>
    <property type="molecule type" value="Genomic_DNA"/>
</dbReference>
<comment type="subcellular location">
    <subcellularLocation>
        <location evidence="1">Cell membrane</location>
        <topology evidence="1">Multi-pass membrane protein</topology>
    </subcellularLocation>
</comment>
<organism evidence="8 9">
    <name type="scientific">Methanothermobacter thermautotrophicus</name>
    <name type="common">Methanobacterium thermoformicicum</name>
    <dbReference type="NCBI Taxonomy" id="145262"/>
    <lineage>
        <taxon>Archaea</taxon>
        <taxon>Methanobacteriati</taxon>
        <taxon>Methanobacteriota</taxon>
        <taxon>Methanomada group</taxon>
        <taxon>Methanobacteria</taxon>
        <taxon>Methanobacteriales</taxon>
        <taxon>Methanobacteriaceae</taxon>
        <taxon>Methanothermobacter</taxon>
    </lineage>
</organism>
<comment type="caution">
    <text evidence="8">The sequence shown here is derived from an EMBL/GenBank/DDBJ whole genome shotgun (WGS) entry which is preliminary data.</text>
</comment>
<keyword evidence="7" id="KW-0472">Membrane</keyword>
<evidence type="ECO:0000256" key="2">
    <source>
        <dbReference type="ARBA" id="ARBA00010145"/>
    </source>
</evidence>
<keyword evidence="4" id="KW-1003">Cell membrane</keyword>
<evidence type="ECO:0000256" key="3">
    <source>
        <dbReference type="ARBA" id="ARBA00022448"/>
    </source>
</evidence>
<proteinExistence type="inferred from homology"/>
<dbReference type="NCBIfam" id="TIGR00946">
    <property type="entry name" value="2a69"/>
    <property type="match status" value="1"/>
</dbReference>